<dbReference type="PANTHER" id="PTHR32054:SF4">
    <property type="entry name" value="OS07G0677900 PROTEIN"/>
    <property type="match status" value="1"/>
</dbReference>
<accession>A0A8J5KDA0</accession>
<comment type="caution">
    <text evidence="5">The sequence shown here is derived from an EMBL/GenBank/DDBJ whole genome shotgun (WGS) entry which is preliminary data.</text>
</comment>
<reference evidence="5 6" key="1">
    <citation type="submission" date="2020-08" db="EMBL/GenBank/DDBJ databases">
        <title>Plant Genome Project.</title>
        <authorList>
            <person name="Zhang R.-G."/>
        </authorList>
    </citation>
    <scope>NUCLEOTIDE SEQUENCE [LARGE SCALE GENOMIC DNA]</scope>
    <source>
        <tissue evidence="5">Rhizome</tissue>
    </source>
</reference>
<sequence>MVMKVRPPPPPPSLRSVASAAGVMVGEEAKKRSGRGEVDSSVPFRSVKEAVERFGGGSSAAWRPHSCPSLLLSPEDVELMKIEEQTVKLEMDLFLKERETLSVLKELEMAKKKADGLKLRLHMEASKAIEETDRCSDKMMMPSSFNQQQKCFIYYGNHREFKDQIFYQEQTKQTPCSTLRELNQAKLYLKTTSGLVGCQNSVELLRSAIEKEKKLLKETCERLNSKTVQVSCLEKEISLTLDQTNLIKGTKRRDYRSSSDVLSCMKELRSDTEKFKRIAAAAKTEMSKLSLDIQQAKSGIKAAELRFAAAKKVEAAARNAEATTLSKVKSLTDGEKTDAESQTASGVTITVDKYDMLIKRAQGADETLRKRMEAAMNNLKGAQESKLELLKKLEEANADVETSRKALHEALKKGEDANQGRLAIEEALRKWKPHNDRTRRSNLTNTKFKNSAAPHQRRSWILDVNGISLISAGPSHRRDAPSLSIGQILSRKLNGSEEHESQALQIVNGRPKVSLRQMLSRKDDFLSPRMITDGAQKPCLTTRKKFSVLVLSLFLAKQKKQHQKQSMGSPASFRGKNILR</sequence>
<evidence type="ECO:0000256" key="4">
    <source>
        <dbReference type="SAM" id="MobiDB-lite"/>
    </source>
</evidence>
<feature type="compositionally biased region" description="Pro residues" evidence="4">
    <location>
        <begin position="1"/>
        <end position="13"/>
    </location>
</feature>
<evidence type="ECO:0000256" key="3">
    <source>
        <dbReference type="SAM" id="Coils"/>
    </source>
</evidence>
<evidence type="ECO:0000313" key="5">
    <source>
        <dbReference type="EMBL" id="KAG6485417.1"/>
    </source>
</evidence>
<gene>
    <name evidence="5" type="ORF">ZIOFF_053955</name>
</gene>
<dbReference type="OrthoDB" id="649232at2759"/>
<evidence type="ECO:0000313" key="6">
    <source>
        <dbReference type="Proteomes" id="UP000734854"/>
    </source>
</evidence>
<name>A0A8J5KDA0_ZINOF</name>
<organism evidence="5 6">
    <name type="scientific">Zingiber officinale</name>
    <name type="common">Ginger</name>
    <name type="synonym">Amomum zingiber</name>
    <dbReference type="NCBI Taxonomy" id="94328"/>
    <lineage>
        <taxon>Eukaryota</taxon>
        <taxon>Viridiplantae</taxon>
        <taxon>Streptophyta</taxon>
        <taxon>Embryophyta</taxon>
        <taxon>Tracheophyta</taxon>
        <taxon>Spermatophyta</taxon>
        <taxon>Magnoliopsida</taxon>
        <taxon>Liliopsida</taxon>
        <taxon>Zingiberales</taxon>
        <taxon>Zingiberaceae</taxon>
        <taxon>Zingiber</taxon>
    </lineage>
</organism>
<evidence type="ECO:0008006" key="7">
    <source>
        <dbReference type="Google" id="ProtNLM"/>
    </source>
</evidence>
<dbReference type="AlphaFoldDB" id="A0A8J5KDA0"/>
<protein>
    <recommendedName>
        <fullName evidence="7">WEB family protein</fullName>
    </recommendedName>
</protein>
<feature type="coiled-coil region" evidence="3">
    <location>
        <begin position="358"/>
        <end position="413"/>
    </location>
</feature>
<feature type="region of interest" description="Disordered" evidence="4">
    <location>
        <begin position="1"/>
        <end position="20"/>
    </location>
</feature>
<dbReference type="Pfam" id="PF05701">
    <property type="entry name" value="WEMBL"/>
    <property type="match status" value="1"/>
</dbReference>
<dbReference type="EMBL" id="JACMSC010000015">
    <property type="protein sequence ID" value="KAG6485417.1"/>
    <property type="molecule type" value="Genomic_DNA"/>
</dbReference>
<dbReference type="Proteomes" id="UP000734854">
    <property type="component" value="Unassembled WGS sequence"/>
</dbReference>
<proteinExistence type="inferred from homology"/>
<dbReference type="InterPro" id="IPR008545">
    <property type="entry name" value="Web"/>
</dbReference>
<evidence type="ECO:0000256" key="2">
    <source>
        <dbReference type="ARBA" id="ARBA00023054"/>
    </source>
</evidence>
<dbReference type="GO" id="GO:0009904">
    <property type="term" value="P:chloroplast accumulation movement"/>
    <property type="evidence" value="ECO:0007669"/>
    <property type="project" value="TreeGrafter"/>
</dbReference>
<dbReference type="PANTHER" id="PTHR32054">
    <property type="entry name" value="HEAVY CHAIN, PUTATIVE, EXPRESSED-RELATED-RELATED"/>
    <property type="match status" value="1"/>
</dbReference>
<feature type="region of interest" description="Disordered" evidence="4">
    <location>
        <begin position="561"/>
        <end position="580"/>
    </location>
</feature>
<dbReference type="GO" id="GO:0009903">
    <property type="term" value="P:chloroplast avoidance movement"/>
    <property type="evidence" value="ECO:0007669"/>
    <property type="project" value="TreeGrafter"/>
</dbReference>
<dbReference type="GO" id="GO:0005829">
    <property type="term" value="C:cytosol"/>
    <property type="evidence" value="ECO:0007669"/>
    <property type="project" value="TreeGrafter"/>
</dbReference>
<keyword evidence="6" id="KW-1185">Reference proteome</keyword>
<comment type="similarity">
    <text evidence="1">Belongs to the WEB family.</text>
</comment>
<evidence type="ECO:0000256" key="1">
    <source>
        <dbReference type="ARBA" id="ARBA00005485"/>
    </source>
</evidence>
<keyword evidence="2 3" id="KW-0175">Coiled coil</keyword>